<dbReference type="Proteomes" id="UP000324222">
    <property type="component" value="Unassembled WGS sequence"/>
</dbReference>
<dbReference type="AlphaFoldDB" id="A0A5B7G2F4"/>
<protein>
    <submittedName>
        <fullName evidence="1">Uncharacterized protein</fullName>
    </submittedName>
</protein>
<accession>A0A5B7G2F4</accession>
<keyword evidence="2" id="KW-1185">Reference proteome</keyword>
<evidence type="ECO:0000313" key="1">
    <source>
        <dbReference type="EMBL" id="MPC51719.1"/>
    </source>
</evidence>
<evidence type="ECO:0000313" key="2">
    <source>
        <dbReference type="Proteomes" id="UP000324222"/>
    </source>
</evidence>
<sequence>MDRNGYYRVCGTHGFSGCLQPENLPHLTKVPYTTYLCPNICAETQMQAFCYDDQFAIIHEPSVYLGTKTSRSSLQPWESTDAYITSSSWQTWESLETWISRKTWLAWGLCEAWNSLFTLLTF</sequence>
<name>A0A5B7G2F4_PORTR</name>
<comment type="caution">
    <text evidence="1">The sequence shown here is derived from an EMBL/GenBank/DDBJ whole genome shotgun (WGS) entry which is preliminary data.</text>
</comment>
<organism evidence="1 2">
    <name type="scientific">Portunus trituberculatus</name>
    <name type="common">Swimming crab</name>
    <name type="synonym">Neptunus trituberculatus</name>
    <dbReference type="NCBI Taxonomy" id="210409"/>
    <lineage>
        <taxon>Eukaryota</taxon>
        <taxon>Metazoa</taxon>
        <taxon>Ecdysozoa</taxon>
        <taxon>Arthropoda</taxon>
        <taxon>Crustacea</taxon>
        <taxon>Multicrustacea</taxon>
        <taxon>Malacostraca</taxon>
        <taxon>Eumalacostraca</taxon>
        <taxon>Eucarida</taxon>
        <taxon>Decapoda</taxon>
        <taxon>Pleocyemata</taxon>
        <taxon>Brachyura</taxon>
        <taxon>Eubrachyura</taxon>
        <taxon>Portunoidea</taxon>
        <taxon>Portunidae</taxon>
        <taxon>Portuninae</taxon>
        <taxon>Portunus</taxon>
    </lineage>
</organism>
<reference evidence="1 2" key="1">
    <citation type="submission" date="2019-05" db="EMBL/GenBank/DDBJ databases">
        <title>Another draft genome of Portunus trituberculatus and its Hox gene families provides insights of decapod evolution.</title>
        <authorList>
            <person name="Jeong J.-H."/>
            <person name="Song I."/>
            <person name="Kim S."/>
            <person name="Choi T."/>
            <person name="Kim D."/>
            <person name="Ryu S."/>
            <person name="Kim W."/>
        </authorList>
    </citation>
    <scope>NUCLEOTIDE SEQUENCE [LARGE SCALE GENOMIC DNA]</scope>
    <source>
        <tissue evidence="1">Muscle</tissue>
    </source>
</reference>
<gene>
    <name evidence="1" type="ORF">E2C01_045571</name>
</gene>
<dbReference type="EMBL" id="VSRR010010366">
    <property type="protein sequence ID" value="MPC51719.1"/>
    <property type="molecule type" value="Genomic_DNA"/>
</dbReference>
<proteinExistence type="predicted"/>